<gene>
    <name evidence="1" type="ORF">E1161_15955</name>
</gene>
<evidence type="ECO:0000313" key="1">
    <source>
        <dbReference type="EMBL" id="TDC91707.1"/>
    </source>
</evidence>
<organism evidence="1 2">
    <name type="scientific">Saccharopolyspora aridisoli</name>
    <dbReference type="NCBI Taxonomy" id="2530385"/>
    <lineage>
        <taxon>Bacteria</taxon>
        <taxon>Bacillati</taxon>
        <taxon>Actinomycetota</taxon>
        <taxon>Actinomycetes</taxon>
        <taxon>Pseudonocardiales</taxon>
        <taxon>Pseudonocardiaceae</taxon>
        <taxon>Saccharopolyspora</taxon>
    </lineage>
</organism>
<dbReference type="Proteomes" id="UP000294744">
    <property type="component" value="Unassembled WGS sequence"/>
</dbReference>
<comment type="caution">
    <text evidence="1">The sequence shown here is derived from an EMBL/GenBank/DDBJ whole genome shotgun (WGS) entry which is preliminary data.</text>
</comment>
<accession>A0A4R4UIH8</accession>
<proteinExistence type="predicted"/>
<protein>
    <submittedName>
        <fullName evidence="1">Uncharacterized protein</fullName>
    </submittedName>
</protein>
<evidence type="ECO:0000313" key="2">
    <source>
        <dbReference type="Proteomes" id="UP000294744"/>
    </source>
</evidence>
<keyword evidence="2" id="KW-1185">Reference proteome</keyword>
<dbReference type="AlphaFoldDB" id="A0A4R4UIH8"/>
<name>A0A4R4UIH8_9PSEU</name>
<sequence length="69" mass="7229">MTAALATWTLVGLAEAVADGHAPGLARLLDELRVQRFAGPDDFTGGVSSEAEIGLDDHPATLLAARRSW</sequence>
<dbReference type="EMBL" id="SMKV01000017">
    <property type="protein sequence ID" value="TDC91707.1"/>
    <property type="molecule type" value="Genomic_DNA"/>
</dbReference>
<reference evidence="1 2" key="1">
    <citation type="submission" date="2019-03" db="EMBL/GenBank/DDBJ databases">
        <title>Draft genome sequences of novel Actinobacteria.</title>
        <authorList>
            <person name="Sahin N."/>
            <person name="Ay H."/>
            <person name="Saygin H."/>
        </authorList>
    </citation>
    <scope>NUCLEOTIDE SEQUENCE [LARGE SCALE GENOMIC DNA]</scope>
    <source>
        <strain evidence="1 2">16K404</strain>
    </source>
</reference>